<organism evidence="1 2">
    <name type="scientific">Pseudoxanthomonas taiwanensis J19</name>
    <dbReference type="NCBI Taxonomy" id="935569"/>
    <lineage>
        <taxon>Bacteria</taxon>
        <taxon>Pseudomonadati</taxon>
        <taxon>Pseudomonadota</taxon>
        <taxon>Gammaproteobacteria</taxon>
        <taxon>Lysobacterales</taxon>
        <taxon>Lysobacteraceae</taxon>
        <taxon>Pseudoxanthomonas</taxon>
    </lineage>
</organism>
<dbReference type="EMBL" id="VLJS01000083">
    <property type="protein sequence ID" value="TWH05672.1"/>
    <property type="molecule type" value="Genomic_DNA"/>
</dbReference>
<name>A0A562D7Z8_9GAMM</name>
<protein>
    <recommendedName>
        <fullName evidence="3">Histidine kinase</fullName>
    </recommendedName>
</protein>
<keyword evidence="2" id="KW-1185">Reference proteome</keyword>
<comment type="caution">
    <text evidence="1">The sequence shown here is derived from an EMBL/GenBank/DDBJ whole genome shotgun (WGS) entry which is preliminary data.</text>
</comment>
<dbReference type="Proteomes" id="UP000321583">
    <property type="component" value="Unassembled WGS sequence"/>
</dbReference>
<dbReference type="RefSeq" id="WP_028915222.1">
    <property type="nucleotide sequence ID" value="NZ_VLJS01000083.1"/>
</dbReference>
<evidence type="ECO:0000313" key="2">
    <source>
        <dbReference type="Proteomes" id="UP000321583"/>
    </source>
</evidence>
<gene>
    <name evidence="1" type="ORF">L613_005200000180</name>
</gene>
<evidence type="ECO:0008006" key="3">
    <source>
        <dbReference type="Google" id="ProtNLM"/>
    </source>
</evidence>
<evidence type="ECO:0000313" key="1">
    <source>
        <dbReference type="EMBL" id="TWH05672.1"/>
    </source>
</evidence>
<reference evidence="1 2" key="1">
    <citation type="submission" date="2019-07" db="EMBL/GenBank/DDBJ databases">
        <title>Genome sequencing of lignin-degrading bacterial isolates.</title>
        <authorList>
            <person name="Gladden J."/>
        </authorList>
    </citation>
    <scope>NUCLEOTIDE SEQUENCE [LARGE SCALE GENOMIC DNA]</scope>
    <source>
        <strain evidence="1 2">J19</strain>
    </source>
</reference>
<proteinExistence type="predicted"/>
<sequence length="73" mass="8254">MSQPDGDDLLLHELRNRLNLLGFALHAYRRERDPEHLDALEAAYEAVVAAVERLDAERREGRQERGPAPLPGP</sequence>
<accession>A0A562D7Z8</accession>
<dbReference type="AlphaFoldDB" id="A0A562D7Z8"/>